<accession>A0ABU8GM88</accession>
<keyword evidence="2" id="KW-0677">Repeat</keyword>
<name>A0ABU8GM88_9ACTN</name>
<protein>
    <submittedName>
        <fullName evidence="4">WD40 repeat domain-containing protein</fullName>
    </submittedName>
</protein>
<dbReference type="EMBL" id="JBBAYM010000028">
    <property type="protein sequence ID" value="MEI5614312.1"/>
    <property type="molecule type" value="Genomic_DNA"/>
</dbReference>
<dbReference type="InterPro" id="IPR019775">
    <property type="entry name" value="WD40_repeat_CS"/>
</dbReference>
<evidence type="ECO:0000256" key="2">
    <source>
        <dbReference type="ARBA" id="ARBA00022737"/>
    </source>
</evidence>
<keyword evidence="5" id="KW-1185">Reference proteome</keyword>
<sequence length="303" mass="32231">MGWVPWLVAMCVVGVSSVAALSPSWRVTQDDPGLLPPEQWRPVENGRLGPAGSAERVLFAPNDGMTLVAVSPSEIYTWELTDPEHPEKVIVTDDAPSEVSALGISPDGRTLVTAEGDGLAARTLDTGTRRWTAPESDQDVKAIAFGSRDLRLAVTQSGAVRVQELSPVDGAPRVGRRWASFGPGTRSAQFSPDGNTLATADASARLRLWDVSDPNLPTAEGPPFGTGGGMITALAFSPDGDRLATVEGDRTVRLWDVTDRSRPRYLGSPFRGRTEGVTAVAFGPDSRLVATVGADGTTTLWWR</sequence>
<feature type="repeat" description="WD" evidence="3">
    <location>
        <begin position="270"/>
        <end position="301"/>
    </location>
</feature>
<organism evidence="4 5">
    <name type="scientific">Streptomyces brasiliscabiei</name>
    <dbReference type="NCBI Taxonomy" id="2736302"/>
    <lineage>
        <taxon>Bacteria</taxon>
        <taxon>Bacillati</taxon>
        <taxon>Actinomycetota</taxon>
        <taxon>Actinomycetes</taxon>
        <taxon>Kitasatosporales</taxon>
        <taxon>Streptomycetaceae</taxon>
        <taxon>Streptomyces</taxon>
    </lineage>
</organism>
<dbReference type="PROSITE" id="PS00678">
    <property type="entry name" value="WD_REPEATS_1"/>
    <property type="match status" value="1"/>
</dbReference>
<dbReference type="InterPro" id="IPR001680">
    <property type="entry name" value="WD40_rpt"/>
</dbReference>
<dbReference type="Pfam" id="PF00400">
    <property type="entry name" value="WD40"/>
    <property type="match status" value="3"/>
</dbReference>
<dbReference type="PROSITE" id="PS50294">
    <property type="entry name" value="WD_REPEATS_REGION"/>
    <property type="match status" value="2"/>
</dbReference>
<gene>
    <name evidence="4" type="ORF">WB403_34780</name>
</gene>
<dbReference type="Gene3D" id="2.130.10.10">
    <property type="entry name" value="YVTN repeat-like/Quinoprotein amine dehydrogenase"/>
    <property type="match status" value="1"/>
</dbReference>
<feature type="repeat" description="WD" evidence="3">
    <location>
        <begin position="187"/>
        <end position="219"/>
    </location>
</feature>
<dbReference type="PANTHER" id="PTHR19879">
    <property type="entry name" value="TRANSCRIPTION INITIATION FACTOR TFIID"/>
    <property type="match status" value="1"/>
</dbReference>
<dbReference type="Proteomes" id="UP001365781">
    <property type="component" value="Unassembled WGS sequence"/>
</dbReference>
<proteinExistence type="predicted"/>
<dbReference type="PANTHER" id="PTHR19879:SF9">
    <property type="entry name" value="TRANSCRIPTION INITIATION FACTOR TFIID SUBUNIT 5"/>
    <property type="match status" value="1"/>
</dbReference>
<reference evidence="4 5" key="1">
    <citation type="submission" date="2024-03" db="EMBL/GenBank/DDBJ databases">
        <title>First Report of Pectobacterium brasiliscabiei causing potato scab in china.</title>
        <authorList>
            <person name="Handique U."/>
        </authorList>
    </citation>
    <scope>NUCLEOTIDE SEQUENCE [LARGE SCALE GENOMIC DNA]</scope>
    <source>
        <strain evidence="4 5">ZRIMU1503</strain>
    </source>
</reference>
<dbReference type="InterPro" id="IPR015943">
    <property type="entry name" value="WD40/YVTN_repeat-like_dom_sf"/>
</dbReference>
<dbReference type="SUPFAM" id="SSF63829">
    <property type="entry name" value="Calcium-dependent phosphotriesterase"/>
    <property type="match status" value="1"/>
</dbReference>
<dbReference type="SMART" id="SM00320">
    <property type="entry name" value="WD40"/>
    <property type="match status" value="4"/>
</dbReference>
<feature type="repeat" description="WD" evidence="3">
    <location>
        <begin position="231"/>
        <end position="265"/>
    </location>
</feature>
<evidence type="ECO:0000313" key="5">
    <source>
        <dbReference type="Proteomes" id="UP001365781"/>
    </source>
</evidence>
<evidence type="ECO:0000256" key="3">
    <source>
        <dbReference type="PROSITE-ProRule" id="PRU00221"/>
    </source>
</evidence>
<dbReference type="PROSITE" id="PS50082">
    <property type="entry name" value="WD_REPEATS_2"/>
    <property type="match status" value="3"/>
</dbReference>
<keyword evidence="1 3" id="KW-0853">WD repeat</keyword>
<comment type="caution">
    <text evidence="4">The sequence shown here is derived from an EMBL/GenBank/DDBJ whole genome shotgun (WGS) entry which is preliminary data.</text>
</comment>
<evidence type="ECO:0000313" key="4">
    <source>
        <dbReference type="EMBL" id="MEI5614312.1"/>
    </source>
</evidence>
<evidence type="ECO:0000256" key="1">
    <source>
        <dbReference type="ARBA" id="ARBA00022574"/>
    </source>
</evidence>